<comment type="caution">
    <text evidence="3">The sequence shown here is derived from an EMBL/GenBank/DDBJ whole genome shotgun (WGS) entry which is preliminary data.</text>
</comment>
<dbReference type="Gene3D" id="3.90.25.10">
    <property type="entry name" value="UDP-galactose 4-epimerase, domain 1"/>
    <property type="match status" value="1"/>
</dbReference>
<dbReference type="Pfam" id="PF01370">
    <property type="entry name" value="Epimerase"/>
    <property type="match status" value="1"/>
</dbReference>
<sequence length="332" mass="37392">MNDLSFFRDARVLITGGAGMIGSTLAHLLVAQGAEVTVVDALLPLYGGNRFNLKDIWDKLVFVKGDIRDPEKVKDWVDGADYVFSLAAQVSYVDSNHQPLLDLDINCRGHLNLLMALSRVNRRAKVVFTSSRFVYGSIDYNPVDEGHPFNCLSIYGIHKLAGEKYYRFYHDAHGLDTVSLRLTNPYGPRQQMRHSKYGIVNWFIRLALEGKPLTVFGEGRQKRDYIYVEDVCQGILSAALSPKTAGQVYNLGSGVGTPFIDMVKLVAEAVPGTQIQHLPWPKDRYFVETGDFVADISKIQEDTGWRPTTALSTGIARTVAFYREHRQHYWQD</sequence>
<dbReference type="SUPFAM" id="SSF51735">
    <property type="entry name" value="NAD(P)-binding Rossmann-fold domains"/>
    <property type="match status" value="1"/>
</dbReference>
<dbReference type="PANTHER" id="PTHR43000">
    <property type="entry name" value="DTDP-D-GLUCOSE 4,6-DEHYDRATASE-RELATED"/>
    <property type="match status" value="1"/>
</dbReference>
<feature type="domain" description="NAD-dependent epimerase/dehydratase" evidence="2">
    <location>
        <begin position="12"/>
        <end position="252"/>
    </location>
</feature>
<protein>
    <submittedName>
        <fullName evidence="3">SDR family NAD(P)-dependent oxidoreductase</fullName>
    </submittedName>
</protein>
<gene>
    <name evidence="3" type="ORF">ENW48_10310</name>
</gene>
<organism evidence="3">
    <name type="scientific">Desulfobacca acetoxidans</name>
    <dbReference type="NCBI Taxonomy" id="60893"/>
    <lineage>
        <taxon>Bacteria</taxon>
        <taxon>Pseudomonadati</taxon>
        <taxon>Thermodesulfobacteriota</taxon>
        <taxon>Desulfobaccia</taxon>
        <taxon>Desulfobaccales</taxon>
        <taxon>Desulfobaccaceae</taxon>
        <taxon>Desulfobacca</taxon>
    </lineage>
</organism>
<name>A0A7C5AN14_9BACT</name>
<accession>A0A7C5AN14</accession>
<dbReference type="InterPro" id="IPR001509">
    <property type="entry name" value="Epimerase_deHydtase"/>
</dbReference>
<dbReference type="PRINTS" id="PR01713">
    <property type="entry name" value="NUCEPIMERASE"/>
</dbReference>
<dbReference type="Gene3D" id="3.40.50.720">
    <property type="entry name" value="NAD(P)-binding Rossmann-like Domain"/>
    <property type="match status" value="1"/>
</dbReference>
<evidence type="ECO:0000313" key="3">
    <source>
        <dbReference type="EMBL" id="HGZ12588.1"/>
    </source>
</evidence>
<reference evidence="3" key="1">
    <citation type="journal article" date="2020" name="mSystems">
        <title>Genome- and Community-Level Interaction Insights into Carbon Utilization and Element Cycling Functions of Hydrothermarchaeota in Hydrothermal Sediment.</title>
        <authorList>
            <person name="Zhou Z."/>
            <person name="Liu Y."/>
            <person name="Xu W."/>
            <person name="Pan J."/>
            <person name="Luo Z.H."/>
            <person name="Li M."/>
        </authorList>
    </citation>
    <scope>NUCLEOTIDE SEQUENCE [LARGE SCALE GENOMIC DNA]</scope>
    <source>
        <strain evidence="3">SpSt-853</strain>
    </source>
</reference>
<comment type="similarity">
    <text evidence="1">Belongs to the NAD(P)-dependent epimerase/dehydratase family.</text>
</comment>
<evidence type="ECO:0000256" key="1">
    <source>
        <dbReference type="ARBA" id="ARBA00007637"/>
    </source>
</evidence>
<dbReference type="EMBL" id="DTKJ01000071">
    <property type="protein sequence ID" value="HGZ12588.1"/>
    <property type="molecule type" value="Genomic_DNA"/>
</dbReference>
<evidence type="ECO:0000259" key="2">
    <source>
        <dbReference type="Pfam" id="PF01370"/>
    </source>
</evidence>
<proteinExistence type="inferred from homology"/>
<dbReference type="InterPro" id="IPR036291">
    <property type="entry name" value="NAD(P)-bd_dom_sf"/>
</dbReference>
<dbReference type="AlphaFoldDB" id="A0A7C5AN14"/>